<dbReference type="AlphaFoldDB" id="A0A1S0TR73"/>
<protein>
    <submittedName>
        <fullName evidence="2">Uncharacterized protein</fullName>
    </submittedName>
</protein>
<keyword evidence="1" id="KW-1133">Transmembrane helix</keyword>
<feature type="transmembrane region" description="Helical" evidence="1">
    <location>
        <begin position="53"/>
        <end position="70"/>
    </location>
</feature>
<dbReference type="RefSeq" id="XP_003145618.1">
    <property type="nucleotide sequence ID" value="XM_003145570.2"/>
</dbReference>
<dbReference type="EMBL" id="JH712100">
    <property type="protein sequence ID" value="EFO18449.1"/>
    <property type="molecule type" value="Genomic_DNA"/>
</dbReference>
<dbReference type="OMA" id="SHAFSWP"/>
<dbReference type="KEGG" id="loa:LOAG_10043"/>
<sequence length="115" mass="13475">MFRWSLRYSRVIESENVRILPDCRLVTTTSSTYEVRRNTTSSMRDPVNDGTKYVRFATILITAIIGLRLVNSIFDGQSYRSFGDTFKSHAFSWPQHYNIFLPQDRLDVNDEDDEI</sequence>
<evidence type="ECO:0000313" key="2">
    <source>
        <dbReference type="EMBL" id="EFO18449.1"/>
    </source>
</evidence>
<dbReference type="OrthoDB" id="5810436at2759"/>
<gene>
    <name evidence="2" type="ORF">LOAG_10043</name>
</gene>
<organism evidence="2">
    <name type="scientific">Loa loa</name>
    <name type="common">Eye worm</name>
    <name type="synonym">Filaria loa</name>
    <dbReference type="NCBI Taxonomy" id="7209"/>
    <lineage>
        <taxon>Eukaryota</taxon>
        <taxon>Metazoa</taxon>
        <taxon>Ecdysozoa</taxon>
        <taxon>Nematoda</taxon>
        <taxon>Chromadorea</taxon>
        <taxon>Rhabditida</taxon>
        <taxon>Spirurina</taxon>
        <taxon>Spiruromorpha</taxon>
        <taxon>Filarioidea</taxon>
        <taxon>Onchocercidae</taxon>
        <taxon>Loa</taxon>
    </lineage>
</organism>
<accession>A0A1S0TR73</accession>
<evidence type="ECO:0000256" key="1">
    <source>
        <dbReference type="SAM" id="Phobius"/>
    </source>
</evidence>
<reference evidence="2" key="1">
    <citation type="submission" date="2012-04" db="EMBL/GenBank/DDBJ databases">
        <title>The Genome Sequence of Loa loa.</title>
        <authorList>
            <consortium name="The Broad Institute Genome Sequencing Platform"/>
            <consortium name="Broad Institute Genome Sequencing Center for Infectious Disease"/>
            <person name="Nutman T.B."/>
            <person name="Fink D.L."/>
            <person name="Russ C."/>
            <person name="Young S."/>
            <person name="Zeng Q."/>
            <person name="Gargeya S."/>
            <person name="Alvarado L."/>
            <person name="Berlin A."/>
            <person name="Chapman S.B."/>
            <person name="Chen Z."/>
            <person name="Freedman E."/>
            <person name="Gellesch M."/>
            <person name="Goldberg J."/>
            <person name="Griggs A."/>
            <person name="Gujja S."/>
            <person name="Heilman E.R."/>
            <person name="Heiman D."/>
            <person name="Howarth C."/>
            <person name="Mehta T."/>
            <person name="Neiman D."/>
            <person name="Pearson M."/>
            <person name="Roberts A."/>
            <person name="Saif S."/>
            <person name="Shea T."/>
            <person name="Shenoy N."/>
            <person name="Sisk P."/>
            <person name="Stolte C."/>
            <person name="Sykes S."/>
            <person name="White J."/>
            <person name="Yandava C."/>
            <person name="Haas B."/>
            <person name="Henn M.R."/>
            <person name="Nusbaum C."/>
            <person name="Birren B."/>
        </authorList>
    </citation>
    <scope>NUCLEOTIDE SEQUENCE [LARGE SCALE GENOMIC DNA]</scope>
</reference>
<dbReference type="CTD" id="9947487"/>
<dbReference type="GeneID" id="9947487"/>
<name>A0A1S0TR73_LOALO</name>
<keyword evidence="1" id="KW-0812">Transmembrane</keyword>
<keyword evidence="1" id="KW-0472">Membrane</keyword>
<proteinExistence type="predicted"/>
<dbReference type="InParanoid" id="A0A1S0TR73"/>